<dbReference type="SUPFAM" id="SSF53067">
    <property type="entry name" value="Actin-like ATPase domain"/>
    <property type="match status" value="2"/>
</dbReference>
<dbReference type="PRINTS" id="PR00301">
    <property type="entry name" value="HEATSHOCK70"/>
</dbReference>
<reference evidence="7" key="1">
    <citation type="submission" date="2020-08" db="EMBL/GenBank/DDBJ databases">
        <title>Whole genome shotgun sequence of Polymorphospora rubra NBRC 101157.</title>
        <authorList>
            <person name="Komaki H."/>
            <person name="Tamura T."/>
        </authorList>
    </citation>
    <scope>NUCLEOTIDE SEQUENCE</scope>
    <source>
        <strain evidence="7">NBRC 101157</strain>
    </source>
</reference>
<dbReference type="InterPro" id="IPR013126">
    <property type="entry name" value="Hsp_70_fam"/>
</dbReference>
<comment type="similarity">
    <text evidence="1">Belongs to the heat shock protein 70 family.</text>
</comment>
<evidence type="ECO:0000313" key="8">
    <source>
        <dbReference type="Proteomes" id="UP000680866"/>
    </source>
</evidence>
<keyword evidence="3" id="KW-0067">ATP-binding</keyword>
<dbReference type="InterPro" id="IPR043129">
    <property type="entry name" value="ATPase_NBD"/>
</dbReference>
<dbReference type="Proteomes" id="UP000680866">
    <property type="component" value="Chromosome"/>
</dbReference>
<dbReference type="PROSITE" id="PS01036">
    <property type="entry name" value="HSP70_3"/>
    <property type="match status" value="1"/>
</dbReference>
<dbReference type="PANTHER" id="PTHR42749">
    <property type="entry name" value="CELL SHAPE-DETERMINING PROTEIN MREB"/>
    <property type="match status" value="1"/>
</dbReference>
<protein>
    <recommendedName>
        <fullName evidence="9">Hsp70 protein</fullName>
    </recommendedName>
</protein>
<dbReference type="GO" id="GO:0140662">
    <property type="term" value="F:ATP-dependent protein folding chaperone"/>
    <property type="evidence" value="ECO:0007669"/>
    <property type="project" value="InterPro"/>
</dbReference>
<evidence type="ECO:0000313" key="7">
    <source>
        <dbReference type="EMBL" id="BCJ69150.1"/>
    </source>
</evidence>
<evidence type="ECO:0000256" key="1">
    <source>
        <dbReference type="ARBA" id="ARBA00007381"/>
    </source>
</evidence>
<evidence type="ECO:0000256" key="6">
    <source>
        <dbReference type="SAM" id="MobiDB-lite"/>
    </source>
</evidence>
<dbReference type="Gene3D" id="3.90.640.10">
    <property type="entry name" value="Actin, Chain A, domain 4"/>
    <property type="match status" value="1"/>
</dbReference>
<dbReference type="AlphaFoldDB" id="A0A810N810"/>
<evidence type="ECO:0000256" key="2">
    <source>
        <dbReference type="ARBA" id="ARBA00022741"/>
    </source>
</evidence>
<dbReference type="Gene3D" id="3.30.420.40">
    <property type="match status" value="2"/>
</dbReference>
<accession>A0A810N810</accession>
<feature type="region of interest" description="Disordered" evidence="6">
    <location>
        <begin position="439"/>
        <end position="462"/>
    </location>
</feature>
<dbReference type="GO" id="GO:0005524">
    <property type="term" value="F:ATP binding"/>
    <property type="evidence" value="ECO:0007669"/>
    <property type="project" value="UniProtKB-KW"/>
</dbReference>
<evidence type="ECO:0000256" key="3">
    <source>
        <dbReference type="ARBA" id="ARBA00022840"/>
    </source>
</evidence>
<keyword evidence="4" id="KW-0346">Stress response</keyword>
<keyword evidence="8" id="KW-1185">Reference proteome</keyword>
<name>A0A810N810_9ACTN</name>
<gene>
    <name evidence="7" type="ORF">Prubr_61710</name>
</gene>
<keyword evidence="2" id="KW-0547">Nucleotide-binding</keyword>
<feature type="compositionally biased region" description="Low complexity" evidence="6">
    <location>
        <begin position="439"/>
        <end position="449"/>
    </location>
</feature>
<dbReference type="PANTHER" id="PTHR42749:SF1">
    <property type="entry name" value="CELL SHAPE-DETERMINING PROTEIN MREB"/>
    <property type="match status" value="1"/>
</dbReference>
<proteinExistence type="inferred from homology"/>
<keyword evidence="5" id="KW-0143">Chaperone</keyword>
<dbReference type="Pfam" id="PF00012">
    <property type="entry name" value="HSP70"/>
    <property type="match status" value="1"/>
</dbReference>
<evidence type="ECO:0000256" key="4">
    <source>
        <dbReference type="ARBA" id="ARBA00023016"/>
    </source>
</evidence>
<dbReference type="KEGG" id="pry:Prubr_61710"/>
<evidence type="ECO:0008006" key="9">
    <source>
        <dbReference type="Google" id="ProtNLM"/>
    </source>
</evidence>
<dbReference type="EMBL" id="AP023359">
    <property type="protein sequence ID" value="BCJ69150.1"/>
    <property type="molecule type" value="Genomic_DNA"/>
</dbReference>
<dbReference type="InterPro" id="IPR018181">
    <property type="entry name" value="Heat_shock_70_CS"/>
</dbReference>
<organism evidence="7 8">
    <name type="scientific">Polymorphospora rubra</name>
    <dbReference type="NCBI Taxonomy" id="338584"/>
    <lineage>
        <taxon>Bacteria</taxon>
        <taxon>Bacillati</taxon>
        <taxon>Actinomycetota</taxon>
        <taxon>Actinomycetes</taxon>
        <taxon>Micromonosporales</taxon>
        <taxon>Micromonosporaceae</taxon>
        <taxon>Polymorphospora</taxon>
    </lineage>
</organism>
<evidence type="ECO:0000256" key="5">
    <source>
        <dbReference type="ARBA" id="ARBA00023186"/>
    </source>
</evidence>
<sequence>MSVGVSPGGSSIRRGACVVSLGVDVVAEPVRLAVDLGTTHTVAVVRRGDQQPRALLFDGSPLLASGVFVDAAGVPHTGRDAQRLAGSEPERFDPHPKRRIDEGRVLLGSHEVPVEQLLAAGLRRVAVEARTAGVDPTGATVLTCPADWGQPRRAVLLAAARQAGLGQVRLLDEPIAAATYCMQVLGQQVPPFGCLGVFDFGGGTLDVAVVRREPAGLRVLATGGLDDLGGLDVDSALVAHLGQLVGVRDPGLWERLREPRGLAEQRDRQAFWAEVRSAKEMLSRTAAAPLHVPGREEPMHLTREEVERIAGPLVARAVDETRRVLQRADVEPAALAGLLLVGGSSRMPLVASRLHARLGVAPAVPEQPELPVAYGALLAGMSGLAAGPVEGPVGGTSTFPVSGVGPVSSVPVSGGSVSSVFPVSSVLGAEPVSGVPVSGSGVRPVSAGGPVPGSPAGPGAPVAGPAGGVGAASPWAGIGASGQRPAGLPVSGVKRRRRPVVRGVAAALSVAVLVGCVVGAVQGGSWLAGQWSDMVQGVGGSPSGAGWGRSVVGVPVVTWCR</sequence>